<dbReference type="InterPro" id="IPR003675">
    <property type="entry name" value="Rce1/LyrA-like_dom"/>
</dbReference>
<feature type="transmembrane region" description="Helical" evidence="1">
    <location>
        <begin position="47"/>
        <end position="73"/>
    </location>
</feature>
<keyword evidence="1" id="KW-0812">Transmembrane</keyword>
<feature type="transmembrane region" description="Helical" evidence="1">
    <location>
        <begin position="255"/>
        <end position="277"/>
    </location>
</feature>
<reference evidence="3 4" key="1">
    <citation type="journal article" date="2014" name="ISME J.">
        <title>Adaptation of an abundant Roseobacter RCA organism to pelagic systems revealed by genomic and transcriptomic analyses.</title>
        <authorList>
            <person name="Voget S."/>
            <person name="Wemheuer B."/>
            <person name="Brinkhoff T."/>
            <person name="Vollmers J."/>
            <person name="Dietrich S."/>
            <person name="Giebel H.A."/>
            <person name="Beardsley C."/>
            <person name="Sardemann C."/>
            <person name="Bakenhus I."/>
            <person name="Billerbeck S."/>
            <person name="Daniel R."/>
            <person name="Simon M."/>
        </authorList>
    </citation>
    <scope>NUCLEOTIDE SEQUENCE [LARGE SCALE GENOMIC DNA]</scope>
    <source>
        <strain evidence="3 4">RCA23</strain>
    </source>
</reference>
<dbReference type="KEGG" id="ptp:RCA23_c03300"/>
<dbReference type="Proteomes" id="UP000028680">
    <property type="component" value="Chromosome"/>
</dbReference>
<dbReference type="EMBL" id="CP003984">
    <property type="protein sequence ID" value="AII85892.1"/>
    <property type="molecule type" value="Genomic_DNA"/>
</dbReference>
<keyword evidence="1" id="KW-1133">Transmembrane helix</keyword>
<organism evidence="3 4">
    <name type="scientific">Planktomarina temperata RCA23</name>
    <dbReference type="NCBI Taxonomy" id="666509"/>
    <lineage>
        <taxon>Bacteria</taxon>
        <taxon>Pseudomonadati</taxon>
        <taxon>Pseudomonadota</taxon>
        <taxon>Alphaproteobacteria</taxon>
        <taxon>Rhodobacterales</taxon>
        <taxon>Paracoccaceae</taxon>
        <taxon>Planktomarina</taxon>
    </lineage>
</organism>
<evidence type="ECO:0000256" key="1">
    <source>
        <dbReference type="SAM" id="Phobius"/>
    </source>
</evidence>
<evidence type="ECO:0000313" key="3">
    <source>
        <dbReference type="EMBL" id="AII85892.1"/>
    </source>
</evidence>
<feature type="transmembrane region" description="Helical" evidence="1">
    <location>
        <begin position="133"/>
        <end position="154"/>
    </location>
</feature>
<feature type="transmembrane region" description="Helical" evidence="1">
    <location>
        <begin position="223"/>
        <end position="243"/>
    </location>
</feature>
<gene>
    <name evidence="3" type="ORF">RCA23_c03300</name>
</gene>
<protein>
    <recommendedName>
        <fullName evidence="2">CAAX prenyl protease 2/Lysostaphin resistance protein A-like domain-containing protein</fullName>
    </recommendedName>
</protein>
<accession>A0AAN0RGT9</accession>
<dbReference type="GO" id="GO:0080120">
    <property type="term" value="P:CAAX-box protein maturation"/>
    <property type="evidence" value="ECO:0007669"/>
    <property type="project" value="UniProtKB-ARBA"/>
</dbReference>
<evidence type="ECO:0000313" key="4">
    <source>
        <dbReference type="Proteomes" id="UP000028680"/>
    </source>
</evidence>
<sequence>MKVSQVLRIIAFHAGQHSARAVSYLMSYEPYEALIAPARAKASLLRLILGLVITALLYMLLVSLSWQVLLSVMGEAWFEQTLQLPGPSSPSQMFVILGSFVFMTAAVSFTVWSLHHHSPLLLIGDFARARGQFFRTIGSLFVMATVVAVIASYGTTFVQNLPLSQWLGLLPLTLAFLLIQVSAEELVFRGYLQSQLAALGLHRFIWIMIPSAIFGLLHYDPAVMGAAAPWIVLSTTLFGVIAADLTARSGTLGPAIAFHFVWNFYAIVLCGFPDYLGGLAFFTYDFSIMDEERLISLMPYDAAFLLLAYLTVRIALRR</sequence>
<feature type="transmembrane region" description="Helical" evidence="1">
    <location>
        <begin position="196"/>
        <end position="217"/>
    </location>
</feature>
<dbReference type="GO" id="GO:0004175">
    <property type="term" value="F:endopeptidase activity"/>
    <property type="evidence" value="ECO:0007669"/>
    <property type="project" value="UniProtKB-ARBA"/>
</dbReference>
<feature type="domain" description="CAAX prenyl protease 2/Lysostaphin resistance protein A-like" evidence="2">
    <location>
        <begin position="168"/>
        <end position="264"/>
    </location>
</feature>
<feature type="transmembrane region" description="Helical" evidence="1">
    <location>
        <begin position="93"/>
        <end position="112"/>
    </location>
</feature>
<dbReference type="AlphaFoldDB" id="A0AAN0RGT9"/>
<feature type="transmembrane region" description="Helical" evidence="1">
    <location>
        <begin position="166"/>
        <end position="184"/>
    </location>
</feature>
<feature type="transmembrane region" description="Helical" evidence="1">
    <location>
        <begin position="297"/>
        <end position="316"/>
    </location>
</feature>
<name>A0AAN0RGT9_9RHOB</name>
<evidence type="ECO:0000259" key="2">
    <source>
        <dbReference type="Pfam" id="PF02517"/>
    </source>
</evidence>
<proteinExistence type="predicted"/>
<dbReference type="PANTHER" id="PTHR39430:SF1">
    <property type="entry name" value="PROTEASE"/>
    <property type="match status" value="1"/>
</dbReference>
<keyword evidence="4" id="KW-1185">Reference proteome</keyword>
<keyword evidence="1" id="KW-0472">Membrane</keyword>
<dbReference type="PANTHER" id="PTHR39430">
    <property type="entry name" value="MEMBRANE-ASSOCIATED PROTEASE-RELATED"/>
    <property type="match status" value="1"/>
</dbReference>
<dbReference type="Pfam" id="PF02517">
    <property type="entry name" value="Rce1-like"/>
    <property type="match status" value="1"/>
</dbReference>